<keyword evidence="3" id="KW-1185">Reference proteome</keyword>
<accession>A0ABX5WP36</accession>
<feature type="signal peptide" evidence="1">
    <location>
        <begin position="1"/>
        <end position="19"/>
    </location>
</feature>
<dbReference type="RefSeq" id="WP_140946902.1">
    <property type="nucleotide sequence ID" value="NZ_CP041153.1"/>
</dbReference>
<gene>
    <name evidence="2" type="ORF">FGA12_10420</name>
</gene>
<reference evidence="2 3" key="1">
    <citation type="submission" date="2019-06" db="EMBL/GenBank/DDBJ databases">
        <title>Complete genome of Shewanella marisflavi ECSMB14101, a mussel settlement-inducing bacterium isolated from East China Sea.</title>
        <authorList>
            <person name="Yang J."/>
            <person name="Liang X."/>
            <person name="Chang R."/>
            <person name="Peng L."/>
        </authorList>
    </citation>
    <scope>NUCLEOTIDE SEQUENCE [LARGE SCALE GENOMIC DNA]</scope>
    <source>
        <strain evidence="2 3">ECSMB14101</strain>
    </source>
</reference>
<proteinExistence type="predicted"/>
<organism evidence="2 3">
    <name type="scientific">Shewanella marisflavi</name>
    <dbReference type="NCBI Taxonomy" id="260364"/>
    <lineage>
        <taxon>Bacteria</taxon>
        <taxon>Pseudomonadati</taxon>
        <taxon>Pseudomonadota</taxon>
        <taxon>Gammaproteobacteria</taxon>
        <taxon>Alteromonadales</taxon>
        <taxon>Shewanellaceae</taxon>
        <taxon>Shewanella</taxon>
    </lineage>
</organism>
<dbReference type="Proteomes" id="UP000318758">
    <property type="component" value="Chromosome"/>
</dbReference>
<sequence>MNKRTIATFLVLFSVFCFGGSVQEGKDESQELMDAVLPLAEKLLTEHGEFFPYGGAMTPDGKIVSVAAYDGDEHPPSSAS</sequence>
<feature type="chain" id="PRO_5045658648" evidence="1">
    <location>
        <begin position="20"/>
        <end position="80"/>
    </location>
</feature>
<evidence type="ECO:0000313" key="2">
    <source>
        <dbReference type="EMBL" id="QDF75530.1"/>
    </source>
</evidence>
<evidence type="ECO:0000313" key="3">
    <source>
        <dbReference type="Proteomes" id="UP000318758"/>
    </source>
</evidence>
<keyword evidence="1" id="KW-0732">Signal</keyword>
<evidence type="ECO:0000256" key="1">
    <source>
        <dbReference type="SAM" id="SignalP"/>
    </source>
</evidence>
<protein>
    <submittedName>
        <fullName evidence="2">Uncharacterized protein</fullName>
    </submittedName>
</protein>
<dbReference type="EMBL" id="CP041153">
    <property type="protein sequence ID" value="QDF75530.1"/>
    <property type="molecule type" value="Genomic_DNA"/>
</dbReference>
<name>A0ABX5WP36_9GAMM</name>